<evidence type="ECO:0000256" key="6">
    <source>
        <dbReference type="ARBA" id="ARBA00022833"/>
    </source>
</evidence>
<keyword evidence="9" id="KW-1185">Reference proteome</keyword>
<keyword evidence="6" id="KW-0862">Zinc</keyword>
<dbReference type="GO" id="GO:0009897">
    <property type="term" value="C:external side of plasma membrane"/>
    <property type="evidence" value="ECO:0007669"/>
    <property type="project" value="TreeGrafter"/>
</dbReference>
<dbReference type="InterPro" id="IPR001365">
    <property type="entry name" value="A_deaminase_dom"/>
</dbReference>
<evidence type="ECO:0000256" key="2">
    <source>
        <dbReference type="ARBA" id="ARBA00006676"/>
    </source>
</evidence>
<protein>
    <recommendedName>
        <fullName evidence="3">adenosine deaminase</fullName>
        <ecNumber evidence="3">3.5.4.4</ecNumber>
    </recommendedName>
</protein>
<sequence>AIIRGKVELHVHLDGAMRVKTIFEVAKQRGIALPLKNVEELQCLCTLQEPSCLTDFLSKFSLFMPVIRIAYEFVEDKAKRGWLMWKVRYSPHLLANSTWILCPGIRKR</sequence>
<dbReference type="GeneTree" id="ENSGT00950000185145"/>
<dbReference type="GO" id="GO:0043103">
    <property type="term" value="P:hypoxanthine salvage"/>
    <property type="evidence" value="ECO:0007669"/>
    <property type="project" value="TreeGrafter"/>
</dbReference>
<keyword evidence="4" id="KW-0479">Metal-binding</keyword>
<dbReference type="InterPro" id="IPR032466">
    <property type="entry name" value="Metal_Hydrolase"/>
</dbReference>
<reference evidence="8" key="2">
    <citation type="submission" date="2025-08" db="UniProtKB">
        <authorList>
            <consortium name="Ensembl"/>
        </authorList>
    </citation>
    <scope>IDENTIFICATION</scope>
</reference>
<reference evidence="8" key="3">
    <citation type="submission" date="2025-09" db="UniProtKB">
        <authorList>
            <consortium name="Ensembl"/>
        </authorList>
    </citation>
    <scope>IDENTIFICATION</scope>
</reference>
<dbReference type="Pfam" id="PF00962">
    <property type="entry name" value="A_deaminase"/>
    <property type="match status" value="1"/>
</dbReference>
<dbReference type="InterPro" id="IPR006330">
    <property type="entry name" value="Ado/ade_deaminase"/>
</dbReference>
<evidence type="ECO:0000313" key="8">
    <source>
        <dbReference type="Ensembl" id="ENSDCDP00010011791.1"/>
    </source>
</evidence>
<proteinExistence type="inferred from homology"/>
<organism evidence="8 9">
    <name type="scientific">Denticeps clupeoides</name>
    <name type="common">denticle herring</name>
    <dbReference type="NCBI Taxonomy" id="299321"/>
    <lineage>
        <taxon>Eukaryota</taxon>
        <taxon>Metazoa</taxon>
        <taxon>Chordata</taxon>
        <taxon>Craniata</taxon>
        <taxon>Vertebrata</taxon>
        <taxon>Euteleostomi</taxon>
        <taxon>Actinopterygii</taxon>
        <taxon>Neopterygii</taxon>
        <taxon>Teleostei</taxon>
        <taxon>Clupei</taxon>
        <taxon>Clupeiformes</taxon>
        <taxon>Denticipitoidei</taxon>
        <taxon>Denticipitidae</taxon>
        <taxon>Denticeps</taxon>
    </lineage>
</organism>
<accession>A0AAY4AWM1</accession>
<comment type="similarity">
    <text evidence="2">Belongs to the metallo-dependent hydrolases superfamily. Adenosine and AMP deaminases family.</text>
</comment>
<evidence type="ECO:0000256" key="4">
    <source>
        <dbReference type="ARBA" id="ARBA00022723"/>
    </source>
</evidence>
<dbReference type="Proteomes" id="UP000694580">
    <property type="component" value="Chromosome 10"/>
</dbReference>
<dbReference type="Gene3D" id="3.20.20.140">
    <property type="entry name" value="Metal-dependent hydrolases"/>
    <property type="match status" value="1"/>
</dbReference>
<evidence type="ECO:0000256" key="1">
    <source>
        <dbReference type="ARBA" id="ARBA00001947"/>
    </source>
</evidence>
<keyword evidence="5" id="KW-0378">Hydrolase</keyword>
<dbReference type="EC" id="3.5.4.4" evidence="3"/>
<dbReference type="SUPFAM" id="SSF51556">
    <property type="entry name" value="Metallo-dependent hydrolases"/>
    <property type="match status" value="1"/>
</dbReference>
<comment type="cofactor">
    <cofactor evidence="1">
        <name>Zn(2+)</name>
        <dbReference type="ChEBI" id="CHEBI:29105"/>
    </cofactor>
</comment>
<evidence type="ECO:0000256" key="3">
    <source>
        <dbReference type="ARBA" id="ARBA00012784"/>
    </source>
</evidence>
<evidence type="ECO:0000259" key="7">
    <source>
        <dbReference type="Pfam" id="PF00962"/>
    </source>
</evidence>
<dbReference type="GO" id="GO:0046872">
    <property type="term" value="F:metal ion binding"/>
    <property type="evidence" value="ECO:0007669"/>
    <property type="project" value="UniProtKB-KW"/>
</dbReference>
<evidence type="ECO:0000256" key="5">
    <source>
        <dbReference type="ARBA" id="ARBA00022801"/>
    </source>
</evidence>
<dbReference type="PANTHER" id="PTHR11409:SF43">
    <property type="entry name" value="ADENOSINE DEAMINASE"/>
    <property type="match status" value="1"/>
</dbReference>
<evidence type="ECO:0000313" key="9">
    <source>
        <dbReference type="Proteomes" id="UP000694580"/>
    </source>
</evidence>
<dbReference type="GO" id="GO:0005829">
    <property type="term" value="C:cytosol"/>
    <property type="evidence" value="ECO:0007669"/>
    <property type="project" value="TreeGrafter"/>
</dbReference>
<reference evidence="8 9" key="1">
    <citation type="submission" date="2020-06" db="EMBL/GenBank/DDBJ databases">
        <authorList>
            <consortium name="Wellcome Sanger Institute Data Sharing"/>
        </authorList>
    </citation>
    <scope>NUCLEOTIDE SEQUENCE [LARGE SCALE GENOMIC DNA]</scope>
</reference>
<dbReference type="GO" id="GO:0004000">
    <property type="term" value="F:adenosine deaminase activity"/>
    <property type="evidence" value="ECO:0007669"/>
    <property type="project" value="TreeGrafter"/>
</dbReference>
<dbReference type="AlphaFoldDB" id="A0AAY4AWM1"/>
<dbReference type="GO" id="GO:0046103">
    <property type="term" value="P:inosine biosynthetic process"/>
    <property type="evidence" value="ECO:0007669"/>
    <property type="project" value="TreeGrafter"/>
</dbReference>
<feature type="domain" description="Adenosine deaminase" evidence="7">
    <location>
        <begin position="6"/>
        <end position="97"/>
    </location>
</feature>
<dbReference type="GO" id="GO:0006154">
    <property type="term" value="P:adenosine catabolic process"/>
    <property type="evidence" value="ECO:0007669"/>
    <property type="project" value="TreeGrafter"/>
</dbReference>
<dbReference type="PANTHER" id="PTHR11409">
    <property type="entry name" value="ADENOSINE DEAMINASE"/>
    <property type="match status" value="1"/>
</dbReference>
<name>A0AAY4AWM1_9TELE</name>
<dbReference type="GO" id="GO:0060169">
    <property type="term" value="P:negative regulation of adenosine receptor signaling pathway"/>
    <property type="evidence" value="ECO:0007669"/>
    <property type="project" value="TreeGrafter"/>
</dbReference>
<dbReference type="Ensembl" id="ENSDCDT00010012360.1">
    <property type="protein sequence ID" value="ENSDCDP00010011791.1"/>
    <property type="gene ID" value="ENSDCDG00010005254.1"/>
</dbReference>